<evidence type="ECO:0000256" key="7">
    <source>
        <dbReference type="SAM" id="Phobius"/>
    </source>
</evidence>
<evidence type="ECO:0000256" key="1">
    <source>
        <dbReference type="ARBA" id="ARBA00004436"/>
    </source>
</evidence>
<dbReference type="Proteomes" id="UP000663891">
    <property type="component" value="Unassembled WGS sequence"/>
</dbReference>
<keyword evidence="4" id="KW-1135">Mitochondrion nucleoid</keyword>
<evidence type="ECO:0000256" key="6">
    <source>
        <dbReference type="ARBA" id="ARBA00032983"/>
    </source>
</evidence>
<dbReference type="EMBL" id="CAJNON010000224">
    <property type="protein sequence ID" value="CAF1119211.1"/>
    <property type="molecule type" value="Genomic_DNA"/>
</dbReference>
<dbReference type="PANTHER" id="PTHR34260:SF1">
    <property type="entry name" value="UBIQUINOL-CYTOCHROME-C REDUCTASE COMPLEX ASSEMBLY FACTOR 2"/>
    <property type="match status" value="1"/>
</dbReference>
<organism evidence="8 9">
    <name type="scientific">Adineta steineri</name>
    <dbReference type="NCBI Taxonomy" id="433720"/>
    <lineage>
        <taxon>Eukaryota</taxon>
        <taxon>Metazoa</taxon>
        <taxon>Spiralia</taxon>
        <taxon>Gnathifera</taxon>
        <taxon>Rotifera</taxon>
        <taxon>Eurotatoria</taxon>
        <taxon>Bdelloidea</taxon>
        <taxon>Adinetida</taxon>
        <taxon>Adinetidae</taxon>
        <taxon>Adineta</taxon>
    </lineage>
</organism>
<dbReference type="AlphaFoldDB" id="A0A814QG61"/>
<gene>
    <name evidence="8" type="ORF">VCS650_LOCUS21092</name>
</gene>
<dbReference type="PANTHER" id="PTHR34260">
    <property type="entry name" value="UBIQUINOL-CYTOCHROME-C REDUCTASE COMPLEX ASSEMBLY FACTOR 2"/>
    <property type="match status" value="1"/>
</dbReference>
<accession>A0A814QG61</accession>
<proteinExistence type="predicted"/>
<evidence type="ECO:0000256" key="5">
    <source>
        <dbReference type="ARBA" id="ARBA00031206"/>
    </source>
</evidence>
<dbReference type="InterPro" id="IPR037698">
    <property type="entry name" value="UQCC2"/>
</dbReference>
<sequence length="173" mass="20264">MFDTTDPHSFMSSLTPIQGFAGAAQYDMNVSCLFMHESDDSLISIVSKSVTFYFFLLVSFNEMAQRTASQLYFDLIRLFKQWPIDKSKTGRDLGENLRQQFSQAFVLGENSQVDCNKWNHFHENMKLLISNDIKNRYQRDRNWTASGLSREQLRFLLSNKSLQANKDFMKRMK</sequence>
<dbReference type="OrthoDB" id="6266314at2759"/>
<keyword evidence="7" id="KW-1133">Transmembrane helix</keyword>
<keyword evidence="2" id="KW-0809">Transit peptide</keyword>
<feature type="transmembrane region" description="Helical" evidence="7">
    <location>
        <begin position="41"/>
        <end position="60"/>
    </location>
</feature>
<comment type="subcellular location">
    <subcellularLocation>
        <location evidence="1">Mitochondrion matrix</location>
        <location evidence="1">Mitochondrion nucleoid</location>
    </subcellularLocation>
</comment>
<name>A0A814QG61_9BILA</name>
<reference evidence="8" key="1">
    <citation type="submission" date="2021-02" db="EMBL/GenBank/DDBJ databases">
        <authorList>
            <person name="Nowell W R."/>
        </authorList>
    </citation>
    <scope>NUCLEOTIDE SEQUENCE</scope>
</reference>
<evidence type="ECO:0000313" key="9">
    <source>
        <dbReference type="Proteomes" id="UP000663891"/>
    </source>
</evidence>
<evidence type="ECO:0000256" key="4">
    <source>
        <dbReference type="ARBA" id="ARBA00023271"/>
    </source>
</evidence>
<dbReference type="GO" id="GO:0042645">
    <property type="term" value="C:mitochondrial nucleoid"/>
    <property type="evidence" value="ECO:0007669"/>
    <property type="project" value="UniProtKB-SubCell"/>
</dbReference>
<keyword evidence="7" id="KW-0812">Transmembrane</keyword>
<evidence type="ECO:0000256" key="3">
    <source>
        <dbReference type="ARBA" id="ARBA00023128"/>
    </source>
</evidence>
<dbReference type="Pfam" id="PF20180">
    <property type="entry name" value="UQCC2_CBP6"/>
    <property type="match status" value="1"/>
</dbReference>
<comment type="caution">
    <text evidence="8">The sequence shown here is derived from an EMBL/GenBank/DDBJ whole genome shotgun (WGS) entry which is preliminary data.</text>
</comment>
<keyword evidence="7" id="KW-0472">Membrane</keyword>
<keyword evidence="3" id="KW-0496">Mitochondrion</keyword>
<evidence type="ECO:0000256" key="2">
    <source>
        <dbReference type="ARBA" id="ARBA00022946"/>
    </source>
</evidence>
<protein>
    <recommendedName>
        <fullName evidence="6">Mitochondrial nucleoid factor 1</fullName>
    </recommendedName>
    <alternativeName>
        <fullName evidence="5">Mitochondrial protein M19</fullName>
    </alternativeName>
</protein>
<dbReference type="GO" id="GO:0034551">
    <property type="term" value="P:mitochondrial respiratory chain complex III assembly"/>
    <property type="evidence" value="ECO:0007669"/>
    <property type="project" value="TreeGrafter"/>
</dbReference>
<evidence type="ECO:0000313" key="8">
    <source>
        <dbReference type="EMBL" id="CAF1119211.1"/>
    </source>
</evidence>